<reference evidence="2 3" key="1">
    <citation type="journal article" date="2020" name="Nature">
        <title>Isolation of an archaeon at the prokaryote-eukaryote interface.</title>
        <authorList>
            <person name="Imachi H."/>
            <person name="Nobu M.K."/>
            <person name="Nakahara N."/>
            <person name="Morono Y."/>
            <person name="Ogawara M."/>
            <person name="Takaki Y."/>
            <person name="Takano Y."/>
            <person name="Uematsu K."/>
            <person name="Ikuta T."/>
            <person name="Ito M."/>
            <person name="Matsui Y."/>
            <person name="Miyazaki M."/>
            <person name="Murata K."/>
            <person name="Saito Y."/>
            <person name="Sakai S."/>
            <person name="Song C."/>
            <person name="Tasumi E."/>
            <person name="Yamanaka Y."/>
            <person name="Yamaguchi T."/>
            <person name="Kamagata Y."/>
            <person name="Tamaki H."/>
            <person name="Takai K."/>
        </authorList>
    </citation>
    <scope>NUCLEOTIDE SEQUENCE [LARGE SCALE GENOMIC DNA]</scope>
    <source>
        <strain evidence="2 3">MK-D1</strain>
    </source>
</reference>
<organism evidence="2 3">
    <name type="scientific">Promethearchaeum syntrophicum</name>
    <dbReference type="NCBI Taxonomy" id="2594042"/>
    <lineage>
        <taxon>Archaea</taxon>
        <taxon>Promethearchaeati</taxon>
        <taxon>Promethearchaeota</taxon>
        <taxon>Promethearchaeia</taxon>
        <taxon>Promethearchaeales</taxon>
        <taxon>Promethearchaeaceae</taxon>
        <taxon>Promethearchaeum</taxon>
    </lineage>
</organism>
<evidence type="ECO:0000313" key="2">
    <source>
        <dbReference type="EMBL" id="QEE16732.1"/>
    </source>
</evidence>
<evidence type="ECO:0000256" key="1">
    <source>
        <dbReference type="SAM" id="Phobius"/>
    </source>
</evidence>
<keyword evidence="1" id="KW-0812">Transmembrane</keyword>
<keyword evidence="1" id="KW-0472">Membrane</keyword>
<dbReference type="KEGG" id="psyt:DSAG12_02562"/>
<accession>A0A5B9DC80</accession>
<keyword evidence="1" id="KW-1133">Transmembrane helix</keyword>
<evidence type="ECO:0008006" key="4">
    <source>
        <dbReference type="Google" id="ProtNLM"/>
    </source>
</evidence>
<proteinExistence type="predicted"/>
<name>A0A5B9DC80_9ARCH</name>
<dbReference type="AlphaFoldDB" id="A0A5B9DC80"/>
<dbReference type="Proteomes" id="UP000321408">
    <property type="component" value="Chromosome"/>
</dbReference>
<feature type="transmembrane region" description="Helical" evidence="1">
    <location>
        <begin position="41"/>
        <end position="63"/>
    </location>
</feature>
<feature type="transmembrane region" description="Helical" evidence="1">
    <location>
        <begin position="12"/>
        <end position="29"/>
    </location>
</feature>
<feature type="transmembrane region" description="Helical" evidence="1">
    <location>
        <begin position="100"/>
        <end position="120"/>
    </location>
</feature>
<feature type="transmembrane region" description="Helical" evidence="1">
    <location>
        <begin position="69"/>
        <end position="88"/>
    </location>
</feature>
<evidence type="ECO:0000313" key="3">
    <source>
        <dbReference type="Proteomes" id="UP000321408"/>
    </source>
</evidence>
<feature type="transmembrane region" description="Helical" evidence="1">
    <location>
        <begin position="174"/>
        <end position="191"/>
    </location>
</feature>
<feature type="transmembrane region" description="Helical" evidence="1">
    <location>
        <begin position="140"/>
        <end position="162"/>
    </location>
</feature>
<feature type="transmembrane region" description="Helical" evidence="1">
    <location>
        <begin position="197"/>
        <end position="219"/>
    </location>
</feature>
<dbReference type="RefSeq" id="WP_147663665.1">
    <property type="nucleotide sequence ID" value="NZ_CP042905.2"/>
</dbReference>
<dbReference type="GeneID" id="41330546"/>
<reference evidence="2 3" key="2">
    <citation type="journal article" date="2024" name="Int. J. Syst. Evol. Microbiol.">
        <title>Promethearchaeum syntrophicum gen. nov., sp. nov., an anaerobic, obligately syntrophic archaeon, the first isolate of the lineage 'Asgard' archaea, and proposal of the new archaeal phylum Promethearchaeota phyl. nov. and kingdom Promethearchaeati regn. nov.</title>
        <authorList>
            <person name="Imachi H."/>
            <person name="Nobu M.K."/>
            <person name="Kato S."/>
            <person name="Takaki Y."/>
            <person name="Miyazaki M."/>
            <person name="Miyata M."/>
            <person name="Ogawara M."/>
            <person name="Saito Y."/>
            <person name="Sakai S."/>
            <person name="Tahara Y.O."/>
            <person name="Takano Y."/>
            <person name="Tasumi E."/>
            <person name="Uematsu K."/>
            <person name="Yoshimura T."/>
            <person name="Itoh T."/>
            <person name="Ohkuma M."/>
            <person name="Takai K."/>
        </authorList>
    </citation>
    <scope>NUCLEOTIDE SEQUENCE [LARGE SCALE GENOMIC DNA]</scope>
    <source>
        <strain evidence="2 3">MK-D1</strain>
    </source>
</reference>
<gene>
    <name evidence="2" type="ORF">DSAG12_02562</name>
</gene>
<protein>
    <recommendedName>
        <fullName evidence="4">Histidine kinase N-terminal 7TM region domain-containing protein</fullName>
    </recommendedName>
</protein>
<keyword evidence="3" id="KW-1185">Reference proteome</keyword>
<dbReference type="EMBL" id="CP042905">
    <property type="protein sequence ID" value="QEE16732.1"/>
    <property type="molecule type" value="Genomic_DNA"/>
</dbReference>
<sequence>MILTLNWNIEVFNYFLAAFLMLISGTIMFREYLKVKHRFHYLIVIIWDFVFLYMALGGVALLIQSRELFKWEILILIPATLLLIYVLDSFYRGSLDPIKTLLFGFSAAGVIISSLSSEAIKPIFLASGSPSFQTNDVYHTWLSIFTAQIALLYFVFCLMIFIKAPKSLKKKASLTLLGGFFFGIFSFVFYITRLTKILPGIMMISIGLGALISSLSFALEPQLLKILIFSADKAKAKIIGNILSICAHCKKIKDDEGNWHQIEQYFSDHSKLLFSHGLCADCIKQYYTDEKKKESS</sequence>